<dbReference type="Pfam" id="PF08659">
    <property type="entry name" value="KR"/>
    <property type="match status" value="1"/>
</dbReference>
<dbReference type="Gene3D" id="3.40.50.12780">
    <property type="entry name" value="N-terminal domain of ligase-like"/>
    <property type="match status" value="1"/>
</dbReference>
<dbReference type="CDD" id="cd05906">
    <property type="entry name" value="A_NRPS_TubE_like"/>
    <property type="match status" value="1"/>
</dbReference>
<dbReference type="PROSITE" id="PS50075">
    <property type="entry name" value="CARRIER"/>
    <property type="match status" value="1"/>
</dbReference>
<dbReference type="InterPro" id="IPR009081">
    <property type="entry name" value="PP-bd_ACP"/>
</dbReference>
<dbReference type="Proteomes" id="UP001589693">
    <property type="component" value="Unassembled WGS sequence"/>
</dbReference>
<dbReference type="InterPro" id="IPR042099">
    <property type="entry name" value="ANL_N_sf"/>
</dbReference>
<dbReference type="SUPFAM" id="SSF51735">
    <property type="entry name" value="NAD(P)-binding Rossmann-fold domains"/>
    <property type="match status" value="2"/>
</dbReference>
<keyword evidence="2" id="KW-0596">Phosphopantetheine</keyword>
<protein>
    <submittedName>
        <fullName evidence="6">SDR family NAD(P)-dependent oxidoreductase</fullName>
    </submittedName>
</protein>
<accession>A0ABV6A421</accession>
<evidence type="ECO:0000313" key="7">
    <source>
        <dbReference type="Proteomes" id="UP001589693"/>
    </source>
</evidence>
<dbReference type="PANTHER" id="PTHR22754">
    <property type="entry name" value="DISCO-INTERACTING PROTEIN 2 DIP2 -RELATED"/>
    <property type="match status" value="1"/>
</dbReference>
<dbReference type="InterPro" id="IPR020806">
    <property type="entry name" value="PKS_PP-bd"/>
</dbReference>
<gene>
    <name evidence="6" type="ORF">ACFFQA_28345</name>
</gene>
<keyword evidence="3" id="KW-0597">Phosphoprotein</keyword>
<reference evidence="6 7" key="1">
    <citation type="submission" date="2024-09" db="EMBL/GenBank/DDBJ databases">
        <authorList>
            <person name="Sun Q."/>
            <person name="Mori K."/>
        </authorList>
    </citation>
    <scope>NUCLEOTIDE SEQUENCE [LARGE SCALE GENOMIC DNA]</scope>
    <source>
        <strain evidence="6 7">TBRC 7907</strain>
    </source>
</reference>
<dbReference type="Pfam" id="PF00501">
    <property type="entry name" value="AMP-binding"/>
    <property type="match status" value="1"/>
</dbReference>
<dbReference type="RefSeq" id="WP_377858799.1">
    <property type="nucleotide sequence ID" value="NZ_JBHLZU010000025.1"/>
</dbReference>
<dbReference type="Gene3D" id="3.30.300.30">
    <property type="match status" value="1"/>
</dbReference>
<evidence type="ECO:0000256" key="1">
    <source>
        <dbReference type="ARBA" id="ARBA00006432"/>
    </source>
</evidence>
<dbReference type="InterPro" id="IPR045851">
    <property type="entry name" value="AMP-bd_C_sf"/>
</dbReference>
<evidence type="ECO:0000256" key="2">
    <source>
        <dbReference type="ARBA" id="ARBA00022450"/>
    </source>
</evidence>
<dbReference type="InterPro" id="IPR013968">
    <property type="entry name" value="PKS_KR"/>
</dbReference>
<dbReference type="InterPro" id="IPR036291">
    <property type="entry name" value="NAD(P)-bd_dom_sf"/>
</dbReference>
<feature type="region of interest" description="Disordered" evidence="4">
    <location>
        <begin position="42"/>
        <end position="64"/>
    </location>
</feature>
<dbReference type="SUPFAM" id="SSF47336">
    <property type="entry name" value="ACP-like"/>
    <property type="match status" value="1"/>
</dbReference>
<dbReference type="InterPro" id="IPR036736">
    <property type="entry name" value="ACP-like_sf"/>
</dbReference>
<feature type="domain" description="Carrier" evidence="5">
    <location>
        <begin position="1165"/>
        <end position="1239"/>
    </location>
</feature>
<dbReference type="Gene3D" id="3.40.50.720">
    <property type="entry name" value="NAD(P)-binding Rossmann-like Domain"/>
    <property type="match status" value="1"/>
</dbReference>
<evidence type="ECO:0000313" key="6">
    <source>
        <dbReference type="EMBL" id="MFB9907863.1"/>
    </source>
</evidence>
<comment type="caution">
    <text evidence="6">The sequence shown here is derived from an EMBL/GenBank/DDBJ whole genome shotgun (WGS) entry which is preliminary data.</text>
</comment>
<name>A0ABV6A421_9PSEU</name>
<dbReference type="SUPFAM" id="SSF56801">
    <property type="entry name" value="Acetyl-CoA synthetase-like"/>
    <property type="match status" value="1"/>
</dbReference>
<dbReference type="CDD" id="cd08953">
    <property type="entry name" value="KR_2_SDR_x"/>
    <property type="match status" value="1"/>
</dbReference>
<evidence type="ECO:0000259" key="5">
    <source>
        <dbReference type="PROSITE" id="PS50075"/>
    </source>
</evidence>
<organism evidence="6 7">
    <name type="scientific">Allokutzneria oryzae</name>
    <dbReference type="NCBI Taxonomy" id="1378989"/>
    <lineage>
        <taxon>Bacteria</taxon>
        <taxon>Bacillati</taxon>
        <taxon>Actinomycetota</taxon>
        <taxon>Actinomycetes</taxon>
        <taxon>Pseudonocardiales</taxon>
        <taxon>Pseudonocardiaceae</taxon>
        <taxon>Allokutzneria</taxon>
    </lineage>
</organism>
<dbReference type="SMART" id="SM00823">
    <property type="entry name" value="PKS_PP"/>
    <property type="match status" value="1"/>
</dbReference>
<proteinExistence type="inferred from homology"/>
<dbReference type="InterPro" id="IPR000873">
    <property type="entry name" value="AMP-dep_synth/lig_dom"/>
</dbReference>
<evidence type="ECO:0000256" key="3">
    <source>
        <dbReference type="ARBA" id="ARBA00022553"/>
    </source>
</evidence>
<evidence type="ECO:0000256" key="4">
    <source>
        <dbReference type="SAM" id="MobiDB-lite"/>
    </source>
</evidence>
<dbReference type="InterPro" id="IPR006162">
    <property type="entry name" value="Ppantetheine_attach_site"/>
</dbReference>
<dbReference type="PROSITE" id="PS00012">
    <property type="entry name" value="PHOSPHOPANTETHEINE"/>
    <property type="match status" value="1"/>
</dbReference>
<dbReference type="InterPro" id="IPR057326">
    <property type="entry name" value="KR_dom"/>
</dbReference>
<keyword evidence="7" id="KW-1185">Reference proteome</keyword>
<dbReference type="SMART" id="SM00822">
    <property type="entry name" value="PKS_KR"/>
    <property type="match status" value="1"/>
</dbReference>
<dbReference type="Pfam" id="PF00550">
    <property type="entry name" value="PP-binding"/>
    <property type="match status" value="1"/>
</dbReference>
<dbReference type="EMBL" id="JBHLZU010000025">
    <property type="protein sequence ID" value="MFB9907863.1"/>
    <property type="molecule type" value="Genomic_DNA"/>
</dbReference>
<dbReference type="PANTHER" id="PTHR22754:SF32">
    <property type="entry name" value="DISCO-INTERACTING PROTEIN 2"/>
    <property type="match status" value="1"/>
</dbReference>
<sequence>MSGEDGIGADVLAELRAAVEAVPNVEAAFPLLRREAKLDRARHLGGTERQESVGPRENHARSETKAEAFGGELVLEPGYPTTLQEALRLAAELAPEKGTLYVSADGGEVFQSYPQLLGDAQRVLSGLRGTGIRPGDSVLFQFASNKNFVTAFWACVLGGYLPTPVGAAPGYDRDNAVTQKLRNAWELLDKPLILTDERLAEAVRKLPALWGVDDVRVAAVEELSGDEDTDWFPATPDSPVVHLLTSGSTGVPKCVRHPSRTILARTKATALANGFDENDVALNWMPLDHVGGIVMYNVRDVVLRCQHVNAEIEAFLAEPLRWLDWTDRYRATNTWAPNFAFALVNEQAPAMRGRNWDLSTLRHICNAGEAVVSRTAERFIELLRPHGLPNGAMRPCWGMSETSSGVTYSTLPADNAVEGRLWVDKASLAGPLRLVSAGERDAIAFTEVGPPVPGVRLRIVDHENTVLAEDHVGRLQITGPTIMNGYHRNDEGNAEAFTDDGWFNTGDLAFLHEGRLTITGREKDLIIIQGANYLNYDLESIVEQVPGTEVTYVAACGYSGAGNDTDKLVVFFVPADDDVHTTIAEVKARLAREIGLQPDLVIPVERARFPKTNSGKIQRNQLVTDLDNGVFDEWLRELEIAEESESTLPAWFFERTWIPSAGEPTAALPAGPWLVFDANGLAARLAEHPDVPELVVVERGEDFAEVLGDRQVGAVLHGWGLADNDLYSGALSVAEVLKALAAQGSQAVLLALTGRGLWTRSGDGVDVLKSTLPGLVRTAAMEGVLPLVRQVDLDLNVPRGWVGVILAELSRQDNEDLVAYRDSRRLVARLRPVPLGDTDDQPAALKAGGHYLVTGGLGGIAYEIAEYLLAAYQAKLLLIGRSEVDENGGDEKAERLADLRMLGEVEYLAVDVADADALKAAVSDVELDGVLHLAGADVSHQWSNLEDHAVANETTEGYLDAYRAKVNGTLAIAELLRDRPDTLLVLFSSVNGDFGGSSFAAYSSANSFLNGFADHWGRELGRPVQCLAWSMWTGIGMNRGSPAAAAASRGFRSISGAQGLASFLTALSLDRVHLLIGLDGRNEHIVRVLDPGELRAAEVIVTYTGTAGAQDVRAAVSAVARGLPVPVRYLAVPGFPVDADGAVNTERLLADAVAELARGGRRYVAPATDLERRLAVLWREVLGSGEVGRDDRFFDLGGSSLRAAQLVARINGAVPARMSVHHLYEHPTVGQLAEVLEQR</sequence>
<comment type="similarity">
    <text evidence="1">Belongs to the ATP-dependent AMP-binding enzyme family.</text>
</comment>
<dbReference type="Gene3D" id="1.10.1200.10">
    <property type="entry name" value="ACP-like"/>
    <property type="match status" value="1"/>
</dbReference>